<comment type="caution">
    <text evidence="1">The sequence shown here is derived from an EMBL/GenBank/DDBJ whole genome shotgun (WGS) entry which is preliminary data.</text>
</comment>
<name>A0ABR3BE83_PHYBL</name>
<evidence type="ECO:0008006" key="3">
    <source>
        <dbReference type="Google" id="ProtNLM"/>
    </source>
</evidence>
<evidence type="ECO:0000313" key="1">
    <source>
        <dbReference type="EMBL" id="KAL0093069.1"/>
    </source>
</evidence>
<accession>A0ABR3BE83</accession>
<feature type="non-terminal residue" evidence="1">
    <location>
        <position position="1"/>
    </location>
</feature>
<organism evidence="1 2">
    <name type="scientific">Phycomyces blakesleeanus</name>
    <dbReference type="NCBI Taxonomy" id="4837"/>
    <lineage>
        <taxon>Eukaryota</taxon>
        <taxon>Fungi</taxon>
        <taxon>Fungi incertae sedis</taxon>
        <taxon>Mucoromycota</taxon>
        <taxon>Mucoromycotina</taxon>
        <taxon>Mucoromycetes</taxon>
        <taxon>Mucorales</taxon>
        <taxon>Phycomycetaceae</taxon>
        <taxon>Phycomyces</taxon>
    </lineage>
</organism>
<proteinExistence type="predicted"/>
<sequence length="74" mass="8588">NDDWRFLTQLRFACAHISVGAIIINKNNEAIIINTGETYNRQRTLDAHRETFVNKKEMAVVSFLLPVETKYYNA</sequence>
<keyword evidence="2" id="KW-1185">Reference proteome</keyword>
<gene>
    <name evidence="1" type="ORF">J3Q64DRAFT_1633168</name>
</gene>
<dbReference type="Proteomes" id="UP001448207">
    <property type="component" value="Unassembled WGS sequence"/>
</dbReference>
<evidence type="ECO:0000313" key="2">
    <source>
        <dbReference type="Proteomes" id="UP001448207"/>
    </source>
</evidence>
<reference evidence="1 2" key="1">
    <citation type="submission" date="2024-04" db="EMBL/GenBank/DDBJ databases">
        <title>Symmetric and asymmetric DNA N6-adenine methylation regulates different biological responses in Mucorales.</title>
        <authorList>
            <consortium name="Lawrence Berkeley National Laboratory"/>
            <person name="Lax C."/>
            <person name="Mondo S.J."/>
            <person name="Osorio-Concepcion M."/>
            <person name="Muszewska A."/>
            <person name="Corrochano-Luque M."/>
            <person name="Gutierrez G."/>
            <person name="Riley R."/>
            <person name="Lipzen A."/>
            <person name="Guo J."/>
            <person name="Hundley H."/>
            <person name="Amirebrahimi M."/>
            <person name="Ng V."/>
            <person name="Lorenzo-Gutierrez D."/>
            <person name="Binder U."/>
            <person name="Yang J."/>
            <person name="Song Y."/>
            <person name="Canovas D."/>
            <person name="Navarro E."/>
            <person name="Freitag M."/>
            <person name="Gabaldon T."/>
            <person name="Grigoriev I.V."/>
            <person name="Corrochano L.M."/>
            <person name="Nicolas F.E."/>
            <person name="Garre V."/>
        </authorList>
    </citation>
    <scope>NUCLEOTIDE SEQUENCE [LARGE SCALE GENOMIC DNA]</scope>
    <source>
        <strain evidence="1 2">L51</strain>
    </source>
</reference>
<protein>
    <recommendedName>
        <fullName evidence="3">CMP/dCMP-type deaminase domain-containing protein</fullName>
    </recommendedName>
</protein>
<dbReference type="EMBL" id="JBCLYO010000002">
    <property type="protein sequence ID" value="KAL0093069.1"/>
    <property type="molecule type" value="Genomic_DNA"/>
</dbReference>